<evidence type="ECO:0000313" key="2">
    <source>
        <dbReference type="Proteomes" id="UP001158576"/>
    </source>
</evidence>
<sequence length="151" mass="17359">MGFYYDNNQGFYYAVPVEEQAPQFQPRFGGFSPYRQGFYYDQQRKSKQGFYYDRFDGETSFAAAWQENDDAKRALDAAEKEATKKVSIFAVKNKHSPNQVQNRILGNIAGERLAYEACEIYMNETAPNDLSADEIRAEIFEVVKKAITADE</sequence>
<protein>
    <submittedName>
        <fullName evidence="1">Oidioi.mRNA.OKI2018_I69.chr1.g659.t1.cds</fullName>
    </submittedName>
</protein>
<dbReference type="EMBL" id="OU015566">
    <property type="protein sequence ID" value="CAG5103190.1"/>
    <property type="molecule type" value="Genomic_DNA"/>
</dbReference>
<proteinExistence type="predicted"/>
<evidence type="ECO:0000313" key="1">
    <source>
        <dbReference type="EMBL" id="CAG5103190.1"/>
    </source>
</evidence>
<organism evidence="1 2">
    <name type="scientific">Oikopleura dioica</name>
    <name type="common">Tunicate</name>
    <dbReference type="NCBI Taxonomy" id="34765"/>
    <lineage>
        <taxon>Eukaryota</taxon>
        <taxon>Metazoa</taxon>
        <taxon>Chordata</taxon>
        <taxon>Tunicata</taxon>
        <taxon>Appendicularia</taxon>
        <taxon>Copelata</taxon>
        <taxon>Oikopleuridae</taxon>
        <taxon>Oikopleura</taxon>
    </lineage>
</organism>
<gene>
    <name evidence="1" type="ORF">OKIOD_LOCUS9424</name>
</gene>
<reference evidence="1 2" key="1">
    <citation type="submission" date="2021-04" db="EMBL/GenBank/DDBJ databases">
        <authorList>
            <person name="Bliznina A."/>
        </authorList>
    </citation>
    <scope>NUCLEOTIDE SEQUENCE [LARGE SCALE GENOMIC DNA]</scope>
</reference>
<keyword evidence="2" id="KW-1185">Reference proteome</keyword>
<name>A0ABN7SQP2_OIKDI</name>
<accession>A0ABN7SQP2</accession>
<dbReference type="Proteomes" id="UP001158576">
    <property type="component" value="Chromosome 1"/>
</dbReference>